<gene>
    <name evidence="1" type="ORF">GA0070563_104117</name>
</gene>
<organism evidence="1 2">
    <name type="scientific">Micromonospora carbonacea</name>
    <dbReference type="NCBI Taxonomy" id="47853"/>
    <lineage>
        <taxon>Bacteria</taxon>
        <taxon>Bacillati</taxon>
        <taxon>Actinomycetota</taxon>
        <taxon>Actinomycetes</taxon>
        <taxon>Micromonosporales</taxon>
        <taxon>Micromonosporaceae</taxon>
        <taxon>Micromonospora</taxon>
    </lineage>
</organism>
<evidence type="ECO:0000313" key="2">
    <source>
        <dbReference type="Proteomes" id="UP000183585"/>
    </source>
</evidence>
<keyword evidence="2" id="KW-1185">Reference proteome</keyword>
<name>A0A1C4WYT5_9ACTN</name>
<evidence type="ECO:0000313" key="1">
    <source>
        <dbReference type="EMBL" id="SCF01350.1"/>
    </source>
</evidence>
<dbReference type="AlphaFoldDB" id="A0A1C4WYT5"/>
<accession>A0A1C4WYT5</accession>
<reference evidence="2" key="1">
    <citation type="submission" date="2016-06" db="EMBL/GenBank/DDBJ databases">
        <authorList>
            <person name="Varghese N."/>
            <person name="Submissions Spin"/>
        </authorList>
    </citation>
    <scope>NUCLEOTIDE SEQUENCE [LARGE SCALE GENOMIC DNA]</scope>
    <source>
        <strain evidence="2">DSM 43168</strain>
    </source>
</reference>
<dbReference type="Gene3D" id="3.40.50.300">
    <property type="entry name" value="P-loop containing nucleotide triphosphate hydrolases"/>
    <property type="match status" value="1"/>
</dbReference>
<dbReference type="RefSeq" id="WP_396855467.1">
    <property type="nucleotide sequence ID" value="NZ_JBIRZV010000005.1"/>
</dbReference>
<sequence>MSLTSPLGLKLRGARRPRVETHPEYVDSFGAEAAELMARAGRPLDDWQQDSITLMLATRVDGKWACWEFCEWVTRQNGKGGILEARALAGFLLLGEQLIMWSAHELKTAMEAFRRMKALVKALGTMVGDDENLWDVDGIRVKITSSHNEEGFERLDTGARIRFIARSKGSGRGFSGDCNIIDEAYALTVDQHSALLYTVSAIPNSQIVYTSSPPLTGTTGAVMYALRHRGDPAAPRTREDGPWTQDPSLGYRDYGLAGDLDNLEGVDLADPANWAATNPSLEVRRSNGTGQTLEGIDRELRAAHADLPGWARERLGIWPRRIDDSNPRWQVIAEGSWLDRLDTRAAMGEPLALAVDVTPDRTWAAIAACGPRLAGGRVIDVVNHKPGTKWIVDRLLELAERHRPLAIVISDKAIADAADGAELADGTKLKVIRAGVADLVAAAGSIYDGLTGTGEAQPDLWHLGQPMLTTAAAGATKRVIGDGWAFNRRDITTDICPLVAASLAVWALGTVRIHSPAAPRPFAVT</sequence>
<dbReference type="InterPro" id="IPR027417">
    <property type="entry name" value="P-loop_NTPase"/>
</dbReference>
<dbReference type="Proteomes" id="UP000183585">
    <property type="component" value="Unassembled WGS sequence"/>
</dbReference>
<evidence type="ECO:0008006" key="3">
    <source>
        <dbReference type="Google" id="ProtNLM"/>
    </source>
</evidence>
<dbReference type="EMBL" id="FMCT01000004">
    <property type="protein sequence ID" value="SCF01350.1"/>
    <property type="molecule type" value="Genomic_DNA"/>
</dbReference>
<proteinExistence type="predicted"/>
<protein>
    <recommendedName>
        <fullName evidence="3">Terminase</fullName>
    </recommendedName>
</protein>